<sequence length="135" mass="15547">MSRGRQILHLAYSWQVLGEIDKSSVVSPSFIRSVTQQNTSQAQEQFVNTCPALPRKIKLLLAPIKHQHEYERAWVRSQAFEDASKGNTNWSIRELRGWNYASVDNFNNCIANSISSKALRIWIRMMTKLSPRKPS</sequence>
<dbReference type="RefSeq" id="XP_024340101.1">
    <property type="nucleotide sequence ID" value="XM_024477553.1"/>
</dbReference>
<keyword evidence="2" id="KW-1185">Reference proteome</keyword>
<dbReference type="AlphaFoldDB" id="A0A1X6N3W1"/>
<accession>A0A1X6N3W1</accession>
<dbReference type="GeneID" id="36322503"/>
<reference evidence="1 2" key="1">
    <citation type="submission" date="2017-04" db="EMBL/GenBank/DDBJ databases">
        <title>Genome Sequence of the Model Brown-Rot Fungus Postia placenta SB12.</title>
        <authorList>
            <consortium name="DOE Joint Genome Institute"/>
            <person name="Gaskell J."/>
            <person name="Kersten P."/>
            <person name="Larrondo L.F."/>
            <person name="Canessa P."/>
            <person name="Martinez D."/>
            <person name="Hibbett D."/>
            <person name="Schmoll M."/>
            <person name="Kubicek C.P."/>
            <person name="Martinez A.T."/>
            <person name="Yadav J."/>
            <person name="Master E."/>
            <person name="Magnuson J.K."/>
            <person name="James T."/>
            <person name="Yaver D."/>
            <person name="Berka R."/>
            <person name="Labutti K."/>
            <person name="Lipzen A."/>
            <person name="Aerts A."/>
            <person name="Barry K."/>
            <person name="Henrissat B."/>
            <person name="Blanchette R."/>
            <person name="Grigoriev I."/>
            <person name="Cullen D."/>
        </authorList>
    </citation>
    <scope>NUCLEOTIDE SEQUENCE [LARGE SCALE GENOMIC DNA]</scope>
    <source>
        <strain evidence="1 2">MAD-698-R-SB12</strain>
    </source>
</reference>
<dbReference type="Proteomes" id="UP000194127">
    <property type="component" value="Unassembled WGS sequence"/>
</dbReference>
<proteinExistence type="predicted"/>
<organism evidence="1 2">
    <name type="scientific">Postia placenta MAD-698-R-SB12</name>
    <dbReference type="NCBI Taxonomy" id="670580"/>
    <lineage>
        <taxon>Eukaryota</taxon>
        <taxon>Fungi</taxon>
        <taxon>Dikarya</taxon>
        <taxon>Basidiomycota</taxon>
        <taxon>Agaricomycotina</taxon>
        <taxon>Agaricomycetes</taxon>
        <taxon>Polyporales</taxon>
        <taxon>Adustoporiaceae</taxon>
        <taxon>Rhodonia</taxon>
    </lineage>
</organism>
<protein>
    <submittedName>
        <fullName evidence="1">Uncharacterized protein</fullName>
    </submittedName>
</protein>
<dbReference type="EMBL" id="KZ110595">
    <property type="protein sequence ID" value="OSX63307.1"/>
    <property type="molecule type" value="Genomic_DNA"/>
</dbReference>
<evidence type="ECO:0000313" key="2">
    <source>
        <dbReference type="Proteomes" id="UP000194127"/>
    </source>
</evidence>
<evidence type="ECO:0000313" key="1">
    <source>
        <dbReference type="EMBL" id="OSX63307.1"/>
    </source>
</evidence>
<name>A0A1X6N3W1_9APHY</name>
<gene>
    <name evidence="1" type="ORF">POSPLADRAFT_1039489</name>
</gene>